<dbReference type="AlphaFoldDB" id="A0A8C3E0M7"/>
<evidence type="ECO:0000313" key="6">
    <source>
        <dbReference type="Proteomes" id="UP000694553"/>
    </source>
</evidence>
<dbReference type="SUPFAM" id="SSF52499">
    <property type="entry name" value="Isochorismatase-like hydrolases"/>
    <property type="match status" value="1"/>
</dbReference>
<dbReference type="InterPro" id="IPR036380">
    <property type="entry name" value="Isochorismatase-like_sf"/>
</dbReference>
<dbReference type="Pfam" id="PF00857">
    <property type="entry name" value="Isochorismatase"/>
    <property type="match status" value="1"/>
</dbReference>
<dbReference type="Ensembl" id="ENSCMUT00000014665.2">
    <property type="protein sequence ID" value="ENSCMUP00000013652.2"/>
    <property type="gene ID" value="ENSCMUG00000008553.2"/>
</dbReference>
<feature type="compositionally biased region" description="Low complexity" evidence="3">
    <location>
        <begin position="184"/>
        <end position="207"/>
    </location>
</feature>
<evidence type="ECO:0000256" key="1">
    <source>
        <dbReference type="ARBA" id="ARBA00006336"/>
    </source>
</evidence>
<feature type="domain" description="Isochorismatase-like" evidence="4">
    <location>
        <begin position="354"/>
        <end position="492"/>
    </location>
</feature>
<dbReference type="PANTHER" id="PTHR14119">
    <property type="entry name" value="HYDROLASE"/>
    <property type="match status" value="1"/>
</dbReference>
<feature type="compositionally biased region" description="Polar residues" evidence="3">
    <location>
        <begin position="1"/>
        <end position="10"/>
    </location>
</feature>
<keyword evidence="6" id="KW-1185">Reference proteome</keyword>
<feature type="compositionally biased region" description="Basic and acidic residues" evidence="3">
    <location>
        <begin position="152"/>
        <end position="161"/>
    </location>
</feature>
<evidence type="ECO:0000256" key="3">
    <source>
        <dbReference type="SAM" id="MobiDB-lite"/>
    </source>
</evidence>
<reference evidence="6" key="1">
    <citation type="submission" date="2019-10" db="EMBL/GenBank/DDBJ databases">
        <title>Corvus moneduloides (New Caledonian crow) genome, bCorMon1, primary haplotype.</title>
        <authorList>
            <person name="Rutz C."/>
            <person name="Fungtammasan C."/>
            <person name="Mountcastle J."/>
            <person name="Formenti G."/>
            <person name="Chow W."/>
            <person name="Howe K."/>
            <person name="Steele M.P."/>
            <person name="Fernandes J."/>
            <person name="Gilbert M.T.P."/>
            <person name="Fedrigo O."/>
            <person name="Jarvis E.D."/>
            <person name="Gemmell N."/>
        </authorList>
    </citation>
    <scope>NUCLEOTIDE SEQUENCE [LARGE SCALE GENOMIC DNA]</scope>
</reference>
<reference evidence="5" key="3">
    <citation type="submission" date="2025-09" db="UniProtKB">
        <authorList>
            <consortium name="Ensembl"/>
        </authorList>
    </citation>
    <scope>IDENTIFICATION</scope>
</reference>
<feature type="compositionally biased region" description="Basic residues" evidence="3">
    <location>
        <begin position="113"/>
        <end position="122"/>
    </location>
</feature>
<comment type="similarity">
    <text evidence="1">Belongs to the isochorismatase family.</text>
</comment>
<dbReference type="FunFam" id="3.40.50.850:FF:000001">
    <property type="entry name" value="Isochorismatase domain-containing protein 1"/>
    <property type="match status" value="1"/>
</dbReference>
<protein>
    <recommendedName>
        <fullName evidence="2">Isochorismatase domain-containing protein 1</fullName>
    </recommendedName>
</protein>
<name>A0A8C3E0M7_CORMO</name>
<feature type="compositionally biased region" description="Basic residues" evidence="3">
    <location>
        <begin position="76"/>
        <end position="85"/>
    </location>
</feature>
<sequence>MRSILLTSPPSVDGAAGSGPLLGHLPLFRIRQFRRKPRARTEVTNSPSRSGLDHAPKQPGMFQVLPTGLLPSFHGTRPRPSHRGWARCPPALRARPAPRPPRRALPRGTTLRGPRRPCRGRHSGGVPLPLSGRHGLPPPARTRAGAPVWDCSSHHPPEQGRHRPPAQRNPCSPHGGARRRPRPRGVAGQGRVPWRRGGAGAAAAGIGARRHRPAGLGEEAAGGGAAAGTAASWRGSARRSLKMAAAEPGAAPGGGGCAPAGGGSVPVLFCFSVFARPSSVPHGASYELLIQKFLSLYGDQIDMHRKFVVQLFAEEWSQYIDLPKGFLVNERCKVRLVPLQIQITTLGNLTPSSTVFFCCDMQERFRPAIKYFGDIISVGQRLLQGARLLGIPVIVTEQYPKGLGSTVQEIDLTGAKLVLPKTKFSMVLPEVEAALAEIPGVRSIVLFGVETHVCIQQTALELIGRGLEVHIVADATSSRSMMDRMFALESTHHGTHESSDLPLVPDVEMDPPDVLVKHRVDCPSASCKHVDSPGQNHWPGPHVFVHQ</sequence>
<dbReference type="InterPro" id="IPR050993">
    <property type="entry name" value="Isochorismatase_domain"/>
</dbReference>
<accession>A0A8U7NHD3</accession>
<evidence type="ECO:0000313" key="5">
    <source>
        <dbReference type="Ensembl" id="ENSCMUP00000013652.2"/>
    </source>
</evidence>
<dbReference type="Proteomes" id="UP000694553">
    <property type="component" value="Unassembled WGS sequence"/>
</dbReference>
<accession>A0A8C3E0M7</accession>
<reference evidence="5" key="2">
    <citation type="submission" date="2025-08" db="UniProtKB">
        <authorList>
            <consortium name="Ensembl"/>
        </authorList>
    </citation>
    <scope>IDENTIFICATION</scope>
</reference>
<evidence type="ECO:0000256" key="2">
    <source>
        <dbReference type="ARBA" id="ARBA00040688"/>
    </source>
</evidence>
<feature type="region of interest" description="Disordered" evidence="3">
    <location>
        <begin position="526"/>
        <end position="547"/>
    </location>
</feature>
<gene>
    <name evidence="5" type="primary">ISOC1</name>
</gene>
<feature type="region of interest" description="Disordered" evidence="3">
    <location>
        <begin position="36"/>
        <end position="208"/>
    </location>
</feature>
<organism evidence="5 6">
    <name type="scientific">Corvus moneduloides</name>
    <name type="common">New Caledonian crow</name>
    <dbReference type="NCBI Taxonomy" id="1196302"/>
    <lineage>
        <taxon>Eukaryota</taxon>
        <taxon>Metazoa</taxon>
        <taxon>Chordata</taxon>
        <taxon>Craniata</taxon>
        <taxon>Vertebrata</taxon>
        <taxon>Euteleostomi</taxon>
        <taxon>Archelosauria</taxon>
        <taxon>Archosauria</taxon>
        <taxon>Dinosauria</taxon>
        <taxon>Saurischia</taxon>
        <taxon>Theropoda</taxon>
        <taxon>Coelurosauria</taxon>
        <taxon>Aves</taxon>
        <taxon>Neognathae</taxon>
        <taxon>Neoaves</taxon>
        <taxon>Telluraves</taxon>
        <taxon>Australaves</taxon>
        <taxon>Passeriformes</taxon>
        <taxon>Corvoidea</taxon>
        <taxon>Corvidae</taxon>
        <taxon>Corvus</taxon>
    </lineage>
</organism>
<feature type="region of interest" description="Disordered" evidence="3">
    <location>
        <begin position="1"/>
        <end position="21"/>
    </location>
</feature>
<dbReference type="Gene3D" id="3.40.50.850">
    <property type="entry name" value="Isochorismatase-like"/>
    <property type="match status" value="1"/>
</dbReference>
<feature type="compositionally biased region" description="Low complexity" evidence="3">
    <location>
        <begin position="86"/>
        <end position="95"/>
    </location>
</feature>
<evidence type="ECO:0000259" key="4">
    <source>
        <dbReference type="Pfam" id="PF00857"/>
    </source>
</evidence>
<proteinExistence type="inferred from homology"/>
<dbReference type="InterPro" id="IPR000868">
    <property type="entry name" value="Isochorismatase-like_dom"/>
</dbReference>
<dbReference type="CDD" id="cd01012">
    <property type="entry name" value="YcaC_related"/>
    <property type="match status" value="1"/>
</dbReference>
<dbReference type="PANTHER" id="PTHR14119:SF17">
    <property type="entry name" value="ISOCHORISMATASE DOMAIN-CONTAINING PROTEIN 1"/>
    <property type="match status" value="1"/>
</dbReference>